<dbReference type="EMBL" id="CP130613">
    <property type="protein sequence ID" value="WKW15749.1"/>
    <property type="molecule type" value="Genomic_DNA"/>
</dbReference>
<evidence type="ECO:0000256" key="1">
    <source>
        <dbReference type="SAM" id="SignalP"/>
    </source>
</evidence>
<keyword evidence="1" id="KW-0732">Signal</keyword>
<proteinExistence type="predicted"/>
<evidence type="ECO:0000313" key="3">
    <source>
        <dbReference type="EMBL" id="WKW15749.1"/>
    </source>
</evidence>
<accession>A0AA49Q8H0</accession>
<evidence type="ECO:0008006" key="5">
    <source>
        <dbReference type="Google" id="ProtNLM"/>
    </source>
</evidence>
<gene>
    <name evidence="2" type="ORF">Strain138_002152</name>
    <name evidence="3" type="ORF">Strain318_002151</name>
</gene>
<dbReference type="RefSeq" id="WP_367885717.1">
    <property type="nucleotide sequence ID" value="NZ_CP130612.1"/>
</dbReference>
<evidence type="ECO:0000313" key="2">
    <source>
        <dbReference type="EMBL" id="WKW12842.1"/>
    </source>
</evidence>
<reference evidence="2" key="1">
    <citation type="submission" date="2023-07" db="EMBL/GenBank/DDBJ databases">
        <authorList>
            <person name="Haufschild T."/>
            <person name="Kallscheuer N."/>
            <person name="Hammer J."/>
            <person name="Kohn T."/>
            <person name="Kabuu M."/>
            <person name="Jogler M."/>
            <person name="Wohfarth N."/>
            <person name="Heuer A."/>
            <person name="Rohde M."/>
            <person name="van Teeseling M.C.F."/>
            <person name="Jogler C."/>
        </authorList>
    </citation>
    <scope>NUCLEOTIDE SEQUENCE</scope>
    <source>
        <strain evidence="2">Strain 138</strain>
        <strain evidence="3">Strain 318</strain>
    </source>
</reference>
<protein>
    <recommendedName>
        <fullName evidence="5">DUF3857 domain-containing protein</fullName>
    </recommendedName>
</protein>
<dbReference type="EMBL" id="CP130612">
    <property type="protein sequence ID" value="WKW12842.1"/>
    <property type="molecule type" value="Genomic_DNA"/>
</dbReference>
<dbReference type="AlphaFoldDB" id="A0AA49JVZ0"/>
<sequence>MRHALAALFVLGLVNGAAHAQQAARPYPDLLQAGTDTLYQYLVQGADTTFIGTVVDVIERVSLNGRAVIRRIYSSDSRLSGGTRDTIIDDAATLRPVRTASYSTRAIEKVEYGPDRASGWIRQPNGDSLRIDVAVPPQVYAASSFDVVIRASELDDGWSATVPAFVASSRVVVPMTARVVREERIDEWECWRVDAEYMGMPVTFWVERETRRLCRQEMRPRVGLSLLYTRRAPRAPRRGAT</sequence>
<accession>A0AA49JVZ0</accession>
<keyword evidence="4" id="KW-1185">Reference proteome</keyword>
<dbReference type="KEGG" id="pspc:Strain318_002151"/>
<evidence type="ECO:0000313" key="4">
    <source>
        <dbReference type="Proteomes" id="UP001229955"/>
    </source>
</evidence>
<dbReference type="Proteomes" id="UP001229955">
    <property type="component" value="Chromosome"/>
</dbReference>
<feature type="chain" id="PRO_5041213741" description="DUF3857 domain-containing protein" evidence="1">
    <location>
        <begin position="21"/>
        <end position="241"/>
    </location>
</feature>
<organism evidence="2">
    <name type="scientific">Pseudogemmatithrix spongiicola</name>
    <dbReference type="NCBI Taxonomy" id="3062599"/>
    <lineage>
        <taxon>Bacteria</taxon>
        <taxon>Pseudomonadati</taxon>
        <taxon>Gemmatimonadota</taxon>
        <taxon>Gemmatimonadia</taxon>
        <taxon>Gemmatimonadales</taxon>
        <taxon>Gemmatimonadaceae</taxon>
        <taxon>Pseudogemmatithrix</taxon>
    </lineage>
</organism>
<dbReference type="InterPro" id="IPR021457">
    <property type="entry name" value="DUF3108"/>
</dbReference>
<name>A0AA49JVZ0_9BACT</name>
<feature type="signal peptide" evidence="1">
    <location>
        <begin position="1"/>
        <end position="20"/>
    </location>
</feature>
<dbReference type="Pfam" id="PF11306">
    <property type="entry name" value="DUF3108"/>
    <property type="match status" value="1"/>
</dbReference>